<protein>
    <submittedName>
        <fullName evidence="9">Magnesium transporter MgtC</fullName>
    </submittedName>
</protein>
<evidence type="ECO:0000256" key="1">
    <source>
        <dbReference type="ARBA" id="ARBA00004651"/>
    </source>
</evidence>
<dbReference type="Pfam" id="PF02308">
    <property type="entry name" value="MgtC"/>
    <property type="match status" value="1"/>
</dbReference>
<dbReference type="EMBL" id="BLLI01000002">
    <property type="protein sequence ID" value="GFH41599.1"/>
    <property type="molecule type" value="Genomic_DNA"/>
</dbReference>
<comment type="similarity">
    <text evidence="2">Belongs to the MgtC/SapB family.</text>
</comment>
<dbReference type="InterPro" id="IPR003416">
    <property type="entry name" value="MgtC/SapB/SrpB/YhiD_fam"/>
</dbReference>
<evidence type="ECO:0000259" key="8">
    <source>
        <dbReference type="Pfam" id="PF02308"/>
    </source>
</evidence>
<evidence type="ECO:0000256" key="3">
    <source>
        <dbReference type="ARBA" id="ARBA00022475"/>
    </source>
</evidence>
<keyword evidence="6 7" id="KW-0472">Membrane</keyword>
<sequence length="231" mass="25700">METQEVIFRLVIAILLSGFIGFDREYKNRPAGIRTYILVCVGATIIAMTQTQLNLNTIAFAQAHPDLIGILQADASRLTAQVVSGIGFLGAGTIIVTKDKSILGLTTAASLWAVAGVGIAIGMGFYLISIIGTMTILAVLTFLKKLIKIPTLKKIELRFVHKQETKTYIANYFEAQKIKIEDVAFKVDIHNNRRIYTNLYQIELPMGLSYSDIVEDFSYHDNMVRVRLLEV</sequence>
<feature type="transmembrane region" description="Helical" evidence="7">
    <location>
        <begin position="6"/>
        <end position="23"/>
    </location>
</feature>
<dbReference type="PANTHER" id="PTHR33778:SF1">
    <property type="entry name" value="MAGNESIUM TRANSPORTER YHID-RELATED"/>
    <property type="match status" value="1"/>
</dbReference>
<evidence type="ECO:0000256" key="4">
    <source>
        <dbReference type="ARBA" id="ARBA00022692"/>
    </source>
</evidence>
<dbReference type="InterPro" id="IPR049177">
    <property type="entry name" value="MgtC_SapB_SrpB_YhiD_N"/>
</dbReference>
<name>A0A6A0B8A0_9LACT</name>
<feature type="domain" description="MgtC/SapB/SrpB/YhiD N-terminal" evidence="8">
    <location>
        <begin position="10"/>
        <end position="146"/>
    </location>
</feature>
<organism evidence="9 10">
    <name type="scientific">Pseudolactococcus hodotermopsidis</name>
    <dbReference type="NCBI Taxonomy" id="2709157"/>
    <lineage>
        <taxon>Bacteria</taxon>
        <taxon>Bacillati</taxon>
        <taxon>Bacillota</taxon>
        <taxon>Bacilli</taxon>
        <taxon>Lactobacillales</taxon>
        <taxon>Streptococcaceae</taxon>
        <taxon>Pseudolactococcus</taxon>
    </lineage>
</organism>
<dbReference type="PANTHER" id="PTHR33778">
    <property type="entry name" value="PROTEIN MGTC"/>
    <property type="match status" value="1"/>
</dbReference>
<evidence type="ECO:0000256" key="2">
    <source>
        <dbReference type="ARBA" id="ARBA00009298"/>
    </source>
</evidence>
<evidence type="ECO:0000256" key="6">
    <source>
        <dbReference type="ARBA" id="ARBA00023136"/>
    </source>
</evidence>
<feature type="transmembrane region" description="Helical" evidence="7">
    <location>
        <begin position="35"/>
        <end position="55"/>
    </location>
</feature>
<evidence type="ECO:0000313" key="10">
    <source>
        <dbReference type="Proteomes" id="UP000480303"/>
    </source>
</evidence>
<comment type="subcellular location">
    <subcellularLocation>
        <location evidence="1">Cell membrane</location>
        <topology evidence="1">Multi-pass membrane protein</topology>
    </subcellularLocation>
</comment>
<reference evidence="9 10" key="1">
    <citation type="submission" date="2020-02" db="EMBL/GenBank/DDBJ databases">
        <title>Draft genome sequence of Lactococcus sp. Hs30E4-3.</title>
        <authorList>
            <person name="Noda S."/>
            <person name="Yuki M."/>
            <person name="Ohkuma M."/>
        </authorList>
    </citation>
    <scope>NUCLEOTIDE SEQUENCE [LARGE SCALE GENOMIC DNA]</scope>
    <source>
        <strain evidence="9 10">Hs30E4-3</strain>
    </source>
</reference>
<evidence type="ECO:0000256" key="5">
    <source>
        <dbReference type="ARBA" id="ARBA00022989"/>
    </source>
</evidence>
<keyword evidence="4 7" id="KW-0812">Transmembrane</keyword>
<feature type="transmembrane region" description="Helical" evidence="7">
    <location>
        <begin position="125"/>
        <end position="143"/>
    </location>
</feature>
<feature type="transmembrane region" description="Helical" evidence="7">
    <location>
        <begin position="75"/>
        <end position="95"/>
    </location>
</feature>
<dbReference type="GO" id="GO:0005886">
    <property type="term" value="C:plasma membrane"/>
    <property type="evidence" value="ECO:0007669"/>
    <property type="project" value="UniProtKB-SubCell"/>
</dbReference>
<keyword evidence="5 7" id="KW-1133">Transmembrane helix</keyword>
<comment type="caution">
    <text evidence="9">The sequence shown here is derived from an EMBL/GenBank/DDBJ whole genome shotgun (WGS) entry which is preliminary data.</text>
</comment>
<accession>A0A6A0B8A0</accession>
<dbReference type="Proteomes" id="UP000480303">
    <property type="component" value="Unassembled WGS sequence"/>
</dbReference>
<keyword evidence="3" id="KW-1003">Cell membrane</keyword>
<dbReference type="AlphaFoldDB" id="A0A6A0B8A0"/>
<dbReference type="PRINTS" id="PR01837">
    <property type="entry name" value="MGTCSAPBPROT"/>
</dbReference>
<keyword evidence="10" id="KW-1185">Reference proteome</keyword>
<evidence type="ECO:0000256" key="7">
    <source>
        <dbReference type="SAM" id="Phobius"/>
    </source>
</evidence>
<evidence type="ECO:0000313" key="9">
    <source>
        <dbReference type="EMBL" id="GFH41599.1"/>
    </source>
</evidence>
<proteinExistence type="inferred from homology"/>
<gene>
    <name evidence="9" type="ORF">Hs30E_01500</name>
</gene>